<feature type="compositionally biased region" description="Polar residues" evidence="1">
    <location>
        <begin position="166"/>
        <end position="176"/>
    </location>
</feature>
<keyword evidence="3" id="KW-1185">Reference proteome</keyword>
<organism evidence="2 3">
    <name type="scientific">Massarina eburnea CBS 473.64</name>
    <dbReference type="NCBI Taxonomy" id="1395130"/>
    <lineage>
        <taxon>Eukaryota</taxon>
        <taxon>Fungi</taxon>
        <taxon>Dikarya</taxon>
        <taxon>Ascomycota</taxon>
        <taxon>Pezizomycotina</taxon>
        <taxon>Dothideomycetes</taxon>
        <taxon>Pleosporomycetidae</taxon>
        <taxon>Pleosporales</taxon>
        <taxon>Massarineae</taxon>
        <taxon>Massarinaceae</taxon>
        <taxon>Massarina</taxon>
    </lineage>
</organism>
<accession>A0A6A6S842</accession>
<dbReference type="Proteomes" id="UP000799753">
    <property type="component" value="Unassembled WGS sequence"/>
</dbReference>
<feature type="region of interest" description="Disordered" evidence="1">
    <location>
        <begin position="155"/>
        <end position="236"/>
    </location>
</feature>
<gene>
    <name evidence="2" type="ORF">P280DRAFT_240161</name>
</gene>
<evidence type="ECO:0000256" key="1">
    <source>
        <dbReference type="SAM" id="MobiDB-lite"/>
    </source>
</evidence>
<dbReference type="EMBL" id="MU006780">
    <property type="protein sequence ID" value="KAF2642903.1"/>
    <property type="molecule type" value="Genomic_DNA"/>
</dbReference>
<feature type="compositionally biased region" description="Polar residues" evidence="1">
    <location>
        <begin position="223"/>
        <end position="236"/>
    </location>
</feature>
<name>A0A6A6S842_9PLEO</name>
<sequence length="236" mass="26427">MSPVVQILQRILPLYQVWPGIRCLCRPRPCPFVIQGSNIPPRRHRPSARDIYPSCHMSRRSHAASDSVSIRSIRCAVRFFVDKGRRRTRRGGSPYGYQLNLTTVALIIVCPHCHSPSDTEPCCPLYTPSSLDCSWPRRVVELAFLYLVWSRQSTTKRAKSPKHSTTRPSGIQQPVSRSLAGRPVNKGRPSPSARRPTVPRAPSPAQPAQQAQTPFCSFPRSLPAQSLLPSPQRTPH</sequence>
<feature type="compositionally biased region" description="Basic residues" evidence="1">
    <location>
        <begin position="155"/>
        <end position="165"/>
    </location>
</feature>
<reference evidence="2" key="1">
    <citation type="journal article" date="2020" name="Stud. Mycol.">
        <title>101 Dothideomycetes genomes: a test case for predicting lifestyles and emergence of pathogens.</title>
        <authorList>
            <person name="Haridas S."/>
            <person name="Albert R."/>
            <person name="Binder M."/>
            <person name="Bloem J."/>
            <person name="Labutti K."/>
            <person name="Salamov A."/>
            <person name="Andreopoulos B."/>
            <person name="Baker S."/>
            <person name="Barry K."/>
            <person name="Bills G."/>
            <person name="Bluhm B."/>
            <person name="Cannon C."/>
            <person name="Castanera R."/>
            <person name="Culley D."/>
            <person name="Daum C."/>
            <person name="Ezra D."/>
            <person name="Gonzalez J."/>
            <person name="Henrissat B."/>
            <person name="Kuo A."/>
            <person name="Liang C."/>
            <person name="Lipzen A."/>
            <person name="Lutzoni F."/>
            <person name="Magnuson J."/>
            <person name="Mondo S."/>
            <person name="Nolan M."/>
            <person name="Ohm R."/>
            <person name="Pangilinan J."/>
            <person name="Park H.-J."/>
            <person name="Ramirez L."/>
            <person name="Alfaro M."/>
            <person name="Sun H."/>
            <person name="Tritt A."/>
            <person name="Yoshinaga Y."/>
            <person name="Zwiers L.-H."/>
            <person name="Turgeon B."/>
            <person name="Goodwin S."/>
            <person name="Spatafora J."/>
            <person name="Crous P."/>
            <person name="Grigoriev I."/>
        </authorList>
    </citation>
    <scope>NUCLEOTIDE SEQUENCE</scope>
    <source>
        <strain evidence="2">CBS 473.64</strain>
    </source>
</reference>
<evidence type="ECO:0000313" key="3">
    <source>
        <dbReference type="Proteomes" id="UP000799753"/>
    </source>
</evidence>
<evidence type="ECO:0000313" key="2">
    <source>
        <dbReference type="EMBL" id="KAF2642903.1"/>
    </source>
</evidence>
<dbReference type="AlphaFoldDB" id="A0A6A6S842"/>
<protein>
    <submittedName>
        <fullName evidence="2">Uncharacterized protein</fullName>
    </submittedName>
</protein>
<proteinExistence type="predicted"/>